<organism evidence="1 2">
    <name type="scientific">Catharanthus roseus</name>
    <name type="common">Madagascar periwinkle</name>
    <name type="synonym">Vinca rosea</name>
    <dbReference type="NCBI Taxonomy" id="4058"/>
    <lineage>
        <taxon>Eukaryota</taxon>
        <taxon>Viridiplantae</taxon>
        <taxon>Streptophyta</taxon>
        <taxon>Embryophyta</taxon>
        <taxon>Tracheophyta</taxon>
        <taxon>Spermatophyta</taxon>
        <taxon>Magnoliopsida</taxon>
        <taxon>eudicotyledons</taxon>
        <taxon>Gunneridae</taxon>
        <taxon>Pentapetalae</taxon>
        <taxon>asterids</taxon>
        <taxon>lamiids</taxon>
        <taxon>Gentianales</taxon>
        <taxon>Apocynaceae</taxon>
        <taxon>Rauvolfioideae</taxon>
        <taxon>Vinceae</taxon>
        <taxon>Catharanthinae</taxon>
        <taxon>Catharanthus</taxon>
    </lineage>
</organism>
<evidence type="ECO:0000313" key="2">
    <source>
        <dbReference type="Proteomes" id="UP001060085"/>
    </source>
</evidence>
<dbReference type="Proteomes" id="UP001060085">
    <property type="component" value="Linkage Group LG07"/>
</dbReference>
<accession>A0ACB9ZXY1</accession>
<evidence type="ECO:0000313" key="1">
    <source>
        <dbReference type="EMBL" id="KAI5653487.1"/>
    </source>
</evidence>
<dbReference type="EMBL" id="CM044707">
    <property type="protein sequence ID" value="KAI5653487.1"/>
    <property type="molecule type" value="Genomic_DNA"/>
</dbReference>
<gene>
    <name evidence="1" type="ORF">M9H77_30674</name>
</gene>
<reference evidence="2" key="1">
    <citation type="journal article" date="2023" name="Nat. Plants">
        <title>Single-cell RNA sequencing provides a high-resolution roadmap for understanding the multicellular compartmentation of specialized metabolism.</title>
        <authorList>
            <person name="Sun S."/>
            <person name="Shen X."/>
            <person name="Li Y."/>
            <person name="Li Y."/>
            <person name="Wang S."/>
            <person name="Li R."/>
            <person name="Zhang H."/>
            <person name="Shen G."/>
            <person name="Guo B."/>
            <person name="Wei J."/>
            <person name="Xu J."/>
            <person name="St-Pierre B."/>
            <person name="Chen S."/>
            <person name="Sun C."/>
        </authorList>
    </citation>
    <scope>NUCLEOTIDE SEQUENCE [LARGE SCALE GENOMIC DNA]</scope>
</reference>
<keyword evidence="2" id="KW-1185">Reference proteome</keyword>
<name>A0ACB9ZXY1_CATRO</name>
<sequence>MAGEQPIRPRRFLALELDDCTLSPLTSTRYSSLESSSIAISSATPVTTVVRLILFVGAHLVHHFIDELSPIVVLPPLTVGSSTNQSMEDIDKGIEEGFEGEHNVERKRSSGSDLEVVGVTHGTRLCQGRKRTKAALKGASS</sequence>
<proteinExistence type="predicted"/>
<comment type="caution">
    <text evidence="1">The sequence shown here is derived from an EMBL/GenBank/DDBJ whole genome shotgun (WGS) entry which is preliminary data.</text>
</comment>
<protein>
    <submittedName>
        <fullName evidence="1">Uncharacterized protein</fullName>
    </submittedName>
</protein>